<reference evidence="2 3" key="1">
    <citation type="submission" date="2020-08" db="EMBL/GenBank/DDBJ databases">
        <title>Genomic Encyclopedia of Type Strains, Phase III (KMG-III): the genomes of soil and plant-associated and newly described type strains.</title>
        <authorList>
            <person name="Whitman W."/>
        </authorList>
    </citation>
    <scope>NUCLEOTIDE SEQUENCE [LARGE SCALE GENOMIC DNA]</scope>
    <source>
        <strain evidence="2 3">CECT 4462</strain>
    </source>
</reference>
<evidence type="ECO:0000259" key="1">
    <source>
        <dbReference type="PROSITE" id="PS50983"/>
    </source>
</evidence>
<protein>
    <submittedName>
        <fullName evidence="2">Iron complex transport system substrate-binding protein</fullName>
    </submittedName>
</protein>
<dbReference type="InterPro" id="IPR002491">
    <property type="entry name" value="ABC_transptr_periplasmic_BD"/>
</dbReference>
<dbReference type="SUPFAM" id="SSF53807">
    <property type="entry name" value="Helical backbone' metal receptor"/>
    <property type="match status" value="1"/>
</dbReference>
<gene>
    <name evidence="2" type="ORF">FHR87_002745</name>
</gene>
<dbReference type="PANTHER" id="PTHR30535">
    <property type="entry name" value="VITAMIN B12-BINDING PROTEIN"/>
    <property type="match status" value="1"/>
</dbReference>
<dbReference type="AlphaFoldDB" id="A0A839T662"/>
<proteinExistence type="predicted"/>
<name>A0A839T662_AZOMA</name>
<dbReference type="Gene3D" id="1.20.58.2180">
    <property type="match status" value="1"/>
</dbReference>
<dbReference type="EMBL" id="JACHXI010000014">
    <property type="protein sequence ID" value="MBB3104330.1"/>
    <property type="molecule type" value="Genomic_DNA"/>
</dbReference>
<organism evidence="2 3">
    <name type="scientific">Azomonas macrocytogenes</name>
    <name type="common">Azotobacter macrocytogenes</name>
    <dbReference type="NCBI Taxonomy" id="69962"/>
    <lineage>
        <taxon>Bacteria</taxon>
        <taxon>Pseudomonadati</taxon>
        <taxon>Pseudomonadota</taxon>
        <taxon>Gammaproteobacteria</taxon>
        <taxon>Pseudomonadales</taxon>
        <taxon>Pseudomonadaceae</taxon>
        <taxon>Azomonas</taxon>
    </lineage>
</organism>
<accession>A0A839T662</accession>
<feature type="domain" description="Fe/B12 periplasmic-binding" evidence="1">
    <location>
        <begin position="73"/>
        <end position="344"/>
    </location>
</feature>
<dbReference type="Proteomes" id="UP000549250">
    <property type="component" value="Unassembled WGS sequence"/>
</dbReference>
<dbReference type="InterPro" id="IPR050902">
    <property type="entry name" value="ABC_Transporter_SBP"/>
</dbReference>
<sequence>MTLLHCSWRSWRLPWGSVSRRLCNLQNGSVARQRTWLALGIGLALSLTTLEAMARPVTDMLGRTVEVPERIDRVIGAAPPVTALLYALAPEHVVGLNMPFLPGDERFVGARLPALPVVGGILGHGRRMQPEAILELRPDIALSWAGAAVPVASIDETIRFFEQVGVPVLFVRLDTLTDWPAAFEFVGRLLGRQPRAAELGAVITDALTRVGQAVADVPQAERKRVYYAEGVDGLATECHGSFHVEPIDLAGGYNVHRCTPSSYVGMEKVSLEQVLAYDPEVILVQDAGFLSRLDEHGPWRRVRAVRDGQVLRVPQSPLNWLDRPPSFMRALGIQWLAHALYPERFPFEVQSATRDFYARFFGVALDNADLERLLDATASPGPSHQHHH</sequence>
<evidence type="ECO:0000313" key="2">
    <source>
        <dbReference type="EMBL" id="MBB3104330.1"/>
    </source>
</evidence>
<dbReference type="PROSITE" id="PS50983">
    <property type="entry name" value="FE_B12_PBP"/>
    <property type="match status" value="1"/>
</dbReference>
<dbReference type="RefSeq" id="WP_183167207.1">
    <property type="nucleotide sequence ID" value="NZ_JACHXI010000014.1"/>
</dbReference>
<dbReference type="PANTHER" id="PTHR30535:SF34">
    <property type="entry name" value="MOLYBDATE-BINDING PROTEIN MOLA"/>
    <property type="match status" value="1"/>
</dbReference>
<evidence type="ECO:0000313" key="3">
    <source>
        <dbReference type="Proteomes" id="UP000549250"/>
    </source>
</evidence>
<keyword evidence="3" id="KW-1185">Reference proteome</keyword>
<dbReference type="Pfam" id="PF01497">
    <property type="entry name" value="Peripla_BP_2"/>
    <property type="match status" value="1"/>
</dbReference>
<comment type="caution">
    <text evidence="2">The sequence shown here is derived from an EMBL/GenBank/DDBJ whole genome shotgun (WGS) entry which is preliminary data.</text>
</comment>
<dbReference type="Gene3D" id="3.40.50.1980">
    <property type="entry name" value="Nitrogenase molybdenum iron protein domain"/>
    <property type="match status" value="2"/>
</dbReference>